<accession>A0A418XW44</accession>
<dbReference type="InterPro" id="IPR003593">
    <property type="entry name" value="AAA+_ATPase"/>
</dbReference>
<dbReference type="PROSITE" id="PS00211">
    <property type="entry name" value="ABC_TRANSPORTER_1"/>
    <property type="match status" value="1"/>
</dbReference>
<evidence type="ECO:0000259" key="4">
    <source>
        <dbReference type="PROSITE" id="PS50893"/>
    </source>
</evidence>
<evidence type="ECO:0000256" key="1">
    <source>
        <dbReference type="ARBA" id="ARBA00022475"/>
    </source>
</evidence>
<keyword evidence="2" id="KW-0547">Nucleotide-binding</keyword>
<dbReference type="PROSITE" id="PS50893">
    <property type="entry name" value="ABC_TRANSPORTER_2"/>
    <property type="match status" value="1"/>
</dbReference>
<dbReference type="EMBL" id="QYUP01000101">
    <property type="protein sequence ID" value="RJG17028.1"/>
    <property type="molecule type" value="Genomic_DNA"/>
</dbReference>
<dbReference type="InterPro" id="IPR003439">
    <property type="entry name" value="ABC_transporter-like_ATP-bd"/>
</dbReference>
<dbReference type="InterPro" id="IPR017871">
    <property type="entry name" value="ABC_transporter-like_CS"/>
</dbReference>
<feature type="domain" description="ABC transporter" evidence="4">
    <location>
        <begin position="7"/>
        <end position="234"/>
    </location>
</feature>
<name>A0A418XW44_9BURK</name>
<dbReference type="InterPro" id="IPR027417">
    <property type="entry name" value="P-loop_NTPase"/>
</dbReference>
<evidence type="ECO:0000256" key="2">
    <source>
        <dbReference type="ARBA" id="ARBA00022741"/>
    </source>
</evidence>
<evidence type="ECO:0000313" key="6">
    <source>
        <dbReference type="Proteomes" id="UP000284006"/>
    </source>
</evidence>
<dbReference type="OrthoDB" id="9804819at2"/>
<dbReference type="PANTHER" id="PTHR43038">
    <property type="entry name" value="ATP-BINDING CASSETTE, SUB-FAMILY H, MEMBER 1"/>
    <property type="match status" value="1"/>
</dbReference>
<dbReference type="GO" id="GO:0016887">
    <property type="term" value="F:ATP hydrolysis activity"/>
    <property type="evidence" value="ECO:0007669"/>
    <property type="project" value="InterPro"/>
</dbReference>
<reference evidence="5 6" key="1">
    <citation type="submission" date="2018-09" db="EMBL/GenBank/DDBJ databases">
        <authorList>
            <person name="Zhu H."/>
        </authorList>
    </citation>
    <scope>NUCLEOTIDE SEQUENCE [LARGE SCALE GENOMIC DNA]</scope>
    <source>
        <strain evidence="5 6">K1S02-61</strain>
    </source>
</reference>
<dbReference type="SMART" id="SM00382">
    <property type="entry name" value="AAA"/>
    <property type="match status" value="1"/>
</dbReference>
<protein>
    <submittedName>
        <fullName evidence="5">ABC transporter ATP-binding protein</fullName>
    </submittedName>
</protein>
<sequence>MERPILIDVRGLTKRYGGRTVVDHVDLRVPRGAIYGFLGPNGSGKTTTIRMLCGLLTPDEGEGTCLGFDIRTQAREIKRQVGYMTQKFGLYEDLSLEENLDFIARVYQVPRRRAIVDEALAQMGLAERRDQLAGSLSGGWKQRLALAACLLHRPQLLLLDEPTAGVDPYARRLFWDHLHELAVGGLTVLVSTHYMDEAARCHELAYISYGRLLAQGSGAELVAQAALASAEVEGPPEGLAVLGRALREDPGLRSVAWFGATLHVSAASSEALDTALAGARQLMEQHGLRATPGAADLEDVFIDLMRGADDNFAKAP</sequence>
<dbReference type="Proteomes" id="UP000284006">
    <property type="component" value="Unassembled WGS sequence"/>
</dbReference>
<comment type="caution">
    <text evidence="5">The sequence shown here is derived from an EMBL/GenBank/DDBJ whole genome shotgun (WGS) entry which is preliminary data.</text>
</comment>
<keyword evidence="1" id="KW-1003">Cell membrane</keyword>
<gene>
    <name evidence="5" type="ORF">D3872_10485</name>
</gene>
<evidence type="ECO:0000313" key="5">
    <source>
        <dbReference type="EMBL" id="RJG17028.1"/>
    </source>
</evidence>
<dbReference type="Pfam" id="PF00005">
    <property type="entry name" value="ABC_tran"/>
    <property type="match status" value="1"/>
</dbReference>
<proteinExistence type="predicted"/>
<keyword evidence="6" id="KW-1185">Reference proteome</keyword>
<evidence type="ECO:0000256" key="3">
    <source>
        <dbReference type="ARBA" id="ARBA00022840"/>
    </source>
</evidence>
<keyword evidence="1" id="KW-0472">Membrane</keyword>
<dbReference type="CDD" id="cd03230">
    <property type="entry name" value="ABC_DR_subfamily_A"/>
    <property type="match status" value="1"/>
</dbReference>
<dbReference type="SUPFAM" id="SSF52540">
    <property type="entry name" value="P-loop containing nucleoside triphosphate hydrolases"/>
    <property type="match status" value="1"/>
</dbReference>
<dbReference type="AlphaFoldDB" id="A0A418XW44"/>
<keyword evidence="3 5" id="KW-0067">ATP-binding</keyword>
<dbReference type="Gene3D" id="3.40.50.300">
    <property type="entry name" value="P-loop containing nucleotide triphosphate hydrolases"/>
    <property type="match status" value="1"/>
</dbReference>
<organism evidence="5 6">
    <name type="scientific">Massilia cavernae</name>
    <dbReference type="NCBI Taxonomy" id="2320864"/>
    <lineage>
        <taxon>Bacteria</taxon>
        <taxon>Pseudomonadati</taxon>
        <taxon>Pseudomonadota</taxon>
        <taxon>Betaproteobacteria</taxon>
        <taxon>Burkholderiales</taxon>
        <taxon>Oxalobacteraceae</taxon>
        <taxon>Telluria group</taxon>
        <taxon>Massilia</taxon>
    </lineage>
</organism>
<dbReference type="GO" id="GO:0005524">
    <property type="term" value="F:ATP binding"/>
    <property type="evidence" value="ECO:0007669"/>
    <property type="project" value="UniProtKB-KW"/>
</dbReference>
<dbReference type="RefSeq" id="WP_119810719.1">
    <property type="nucleotide sequence ID" value="NZ_QYUP01000101.1"/>
</dbReference>
<dbReference type="PANTHER" id="PTHR43038:SF3">
    <property type="entry name" value="ABC TRANSPORTER G FAMILY MEMBER 20 ISOFORM X1"/>
    <property type="match status" value="1"/>
</dbReference>